<dbReference type="GO" id="GO:0015228">
    <property type="term" value="F:coenzyme A transmembrane transporter activity"/>
    <property type="evidence" value="ECO:0007669"/>
    <property type="project" value="TreeGrafter"/>
</dbReference>
<evidence type="ECO:0000256" key="3">
    <source>
        <dbReference type="ARBA" id="ARBA00022448"/>
    </source>
</evidence>
<evidence type="ECO:0000256" key="4">
    <source>
        <dbReference type="ARBA" id="ARBA00022692"/>
    </source>
</evidence>
<evidence type="ECO:0000313" key="13">
    <source>
        <dbReference type="Proteomes" id="UP000591131"/>
    </source>
</evidence>
<dbReference type="EMBL" id="JAAPAO010000185">
    <property type="protein sequence ID" value="KAF4668724.1"/>
    <property type="molecule type" value="Genomic_DNA"/>
</dbReference>
<evidence type="ECO:0000313" key="12">
    <source>
        <dbReference type="EMBL" id="KAF4668724.1"/>
    </source>
</evidence>
<reference evidence="12 13" key="1">
    <citation type="submission" date="2020-04" db="EMBL/GenBank/DDBJ databases">
        <title>Perkinsus chesapeaki whole genome sequence.</title>
        <authorList>
            <person name="Bogema D.R."/>
        </authorList>
    </citation>
    <scope>NUCLEOTIDE SEQUENCE [LARGE SCALE GENOMIC DNA]</scope>
    <source>
        <strain evidence="12">ATCC PRA-425</strain>
    </source>
</reference>
<organism evidence="12 13">
    <name type="scientific">Perkinsus chesapeaki</name>
    <name type="common">Clam parasite</name>
    <name type="synonym">Perkinsus andrewsi</name>
    <dbReference type="NCBI Taxonomy" id="330153"/>
    <lineage>
        <taxon>Eukaryota</taxon>
        <taxon>Sar</taxon>
        <taxon>Alveolata</taxon>
        <taxon>Perkinsozoa</taxon>
        <taxon>Perkinsea</taxon>
        <taxon>Perkinsida</taxon>
        <taxon>Perkinsidae</taxon>
        <taxon>Perkinsus</taxon>
    </lineage>
</organism>
<evidence type="ECO:0000256" key="6">
    <source>
        <dbReference type="ARBA" id="ARBA00022989"/>
    </source>
</evidence>
<comment type="subcellular location">
    <subcellularLocation>
        <location evidence="1">Peroxisome membrane</location>
        <topology evidence="1">Multi-pass membrane protein</topology>
    </subcellularLocation>
</comment>
<dbReference type="GO" id="GO:0015230">
    <property type="term" value="F:FAD transmembrane transporter activity"/>
    <property type="evidence" value="ECO:0007669"/>
    <property type="project" value="TreeGrafter"/>
</dbReference>
<keyword evidence="3 10" id="KW-0813">Transport</keyword>
<comment type="similarity">
    <text evidence="2 10">Belongs to the mitochondrial carrier (TC 2.A.29) family.</text>
</comment>
<dbReference type="OrthoDB" id="444621at2759"/>
<gene>
    <name evidence="12" type="ORF">FOL47_002899</name>
</gene>
<feature type="transmembrane region" description="Helical" evidence="11">
    <location>
        <begin position="63"/>
        <end position="88"/>
    </location>
</feature>
<dbReference type="GO" id="GO:0080122">
    <property type="term" value="F:AMP transmembrane transporter activity"/>
    <property type="evidence" value="ECO:0007669"/>
    <property type="project" value="TreeGrafter"/>
</dbReference>
<feature type="transmembrane region" description="Helical" evidence="11">
    <location>
        <begin position="12"/>
        <end position="32"/>
    </location>
</feature>
<evidence type="ECO:0000256" key="2">
    <source>
        <dbReference type="ARBA" id="ARBA00006375"/>
    </source>
</evidence>
<protein>
    <submittedName>
        <fullName evidence="12">Uncharacterized protein</fullName>
    </submittedName>
</protein>
<name>A0A7J6MB23_PERCH</name>
<keyword evidence="13" id="KW-1185">Reference proteome</keyword>
<accession>A0A7J6MB23</accession>
<evidence type="ECO:0000256" key="9">
    <source>
        <dbReference type="PROSITE-ProRule" id="PRU00282"/>
    </source>
</evidence>
<dbReference type="InterPro" id="IPR018108">
    <property type="entry name" value="MCP_transmembrane"/>
</dbReference>
<dbReference type="Proteomes" id="UP000591131">
    <property type="component" value="Unassembled WGS sequence"/>
</dbReference>
<dbReference type="PANTHER" id="PTHR45939">
    <property type="entry name" value="PEROXISOMAL MEMBRANE PROTEIN PMP34-RELATED"/>
    <property type="match status" value="1"/>
</dbReference>
<feature type="transmembrane region" description="Helical" evidence="11">
    <location>
        <begin position="108"/>
        <end position="128"/>
    </location>
</feature>
<dbReference type="GO" id="GO:0005778">
    <property type="term" value="C:peroxisomal membrane"/>
    <property type="evidence" value="ECO:0007669"/>
    <property type="project" value="UniProtKB-SubCell"/>
</dbReference>
<feature type="repeat" description="Solcar" evidence="9">
    <location>
        <begin position="9"/>
        <end position="91"/>
    </location>
</feature>
<evidence type="ECO:0000256" key="7">
    <source>
        <dbReference type="ARBA" id="ARBA00023136"/>
    </source>
</evidence>
<keyword evidence="4 9" id="KW-0812">Transmembrane</keyword>
<evidence type="ECO:0000256" key="8">
    <source>
        <dbReference type="ARBA" id="ARBA00023140"/>
    </source>
</evidence>
<comment type="caution">
    <text evidence="12">The sequence shown here is derived from an EMBL/GenBank/DDBJ whole genome shotgun (WGS) entry which is preliminary data.</text>
</comment>
<dbReference type="GO" id="GO:0015217">
    <property type="term" value="F:ADP transmembrane transporter activity"/>
    <property type="evidence" value="ECO:0007669"/>
    <property type="project" value="TreeGrafter"/>
</dbReference>
<keyword evidence="7 9" id="KW-0472">Membrane</keyword>
<dbReference type="SUPFAM" id="SSF103506">
    <property type="entry name" value="Mitochondrial carrier"/>
    <property type="match status" value="1"/>
</dbReference>
<dbReference type="GO" id="GO:0005347">
    <property type="term" value="F:ATP transmembrane transporter activity"/>
    <property type="evidence" value="ECO:0007669"/>
    <property type="project" value="TreeGrafter"/>
</dbReference>
<dbReference type="InterPro" id="IPR052217">
    <property type="entry name" value="Mito/Peroxisomal_Carrier"/>
</dbReference>
<evidence type="ECO:0000256" key="5">
    <source>
        <dbReference type="ARBA" id="ARBA00022737"/>
    </source>
</evidence>
<keyword evidence="5" id="KW-0677">Repeat</keyword>
<evidence type="ECO:0000256" key="10">
    <source>
        <dbReference type="RuleBase" id="RU000488"/>
    </source>
</evidence>
<dbReference type="PANTHER" id="PTHR45939:SF5">
    <property type="entry name" value="PEROXISOMAL MEMBRANE PROTEIN PMP34"/>
    <property type="match status" value="1"/>
</dbReference>
<dbReference type="GO" id="GO:0051724">
    <property type="term" value="F:NAD transmembrane transporter activity"/>
    <property type="evidence" value="ECO:0007669"/>
    <property type="project" value="TreeGrafter"/>
</dbReference>
<keyword evidence="8" id="KW-0576">Peroxisome</keyword>
<dbReference type="InterPro" id="IPR023395">
    <property type="entry name" value="MCP_dom_sf"/>
</dbReference>
<keyword evidence="6 11" id="KW-1133">Transmembrane helix</keyword>
<dbReference type="PROSITE" id="PS50920">
    <property type="entry name" value="SOLCAR"/>
    <property type="match status" value="1"/>
</dbReference>
<dbReference type="Pfam" id="PF00153">
    <property type="entry name" value="Mito_carr"/>
    <property type="match status" value="2"/>
</dbReference>
<dbReference type="GO" id="GO:0044610">
    <property type="term" value="F:FMN transmembrane transporter activity"/>
    <property type="evidence" value="ECO:0007669"/>
    <property type="project" value="TreeGrafter"/>
</dbReference>
<evidence type="ECO:0000256" key="11">
    <source>
        <dbReference type="SAM" id="Phobius"/>
    </source>
</evidence>
<evidence type="ECO:0000256" key="1">
    <source>
        <dbReference type="ARBA" id="ARBA00004585"/>
    </source>
</evidence>
<dbReference type="AlphaFoldDB" id="A0A7J6MB23"/>
<dbReference type="Gene3D" id="1.50.40.10">
    <property type="entry name" value="Mitochondrial carrier domain"/>
    <property type="match status" value="1"/>
</dbReference>
<sequence>MSLDASAIPTPLMHGIAGALANTLSIVLLYPLDQIRTIQQAASSRNSGVSLSHLLSLRNIPSLYQGIGASVEALLVSYFVFFFAFAYFRRSKLQFSGRSRPTPFDNLVSSMAAGILNVLMTSPLWVYSTTKRLGSTSRGESFLGFVMGREKWSDLWKGTAASLWLVGNPVVHFVVYESGRLALLSRTQPARQRGFSAIDDGVSAEGVRVLTDRQAMVLGGLAKFTATMATYPLQSSDVEEK</sequence>
<proteinExistence type="inferred from homology"/>